<dbReference type="InterPro" id="IPR036898">
    <property type="entry name" value="RNA_pol_Rpb7-like_N_sf"/>
</dbReference>
<keyword evidence="3" id="KW-0240">DNA-directed RNA polymerase</keyword>
<dbReference type="InterPro" id="IPR045113">
    <property type="entry name" value="Rpb7-like"/>
</dbReference>
<feature type="domain" description="RNA polymerase III subunit Rpc25" evidence="8">
    <location>
        <begin position="84"/>
        <end position="296"/>
    </location>
</feature>
<dbReference type="Pfam" id="PF03876">
    <property type="entry name" value="SHS2_Rpb7-N"/>
    <property type="match status" value="1"/>
</dbReference>
<dbReference type="CDD" id="cd04330">
    <property type="entry name" value="RNAP_III_Rpc25_N"/>
    <property type="match status" value="1"/>
</dbReference>
<dbReference type="Pfam" id="PF08292">
    <property type="entry name" value="RNA_pol_Rbc25"/>
    <property type="match status" value="1"/>
</dbReference>
<dbReference type="PANTHER" id="PTHR12709">
    <property type="entry name" value="DNA-DIRECTED RNA POLYMERASE II, III"/>
    <property type="match status" value="1"/>
</dbReference>
<organism evidence="9 10">
    <name type="scientific">Cyclotella cryptica</name>
    <dbReference type="NCBI Taxonomy" id="29204"/>
    <lineage>
        <taxon>Eukaryota</taxon>
        <taxon>Sar</taxon>
        <taxon>Stramenopiles</taxon>
        <taxon>Ochrophyta</taxon>
        <taxon>Bacillariophyta</taxon>
        <taxon>Coscinodiscophyceae</taxon>
        <taxon>Thalassiosirophycidae</taxon>
        <taxon>Stephanodiscales</taxon>
        <taxon>Stephanodiscaceae</taxon>
        <taxon>Cyclotella</taxon>
    </lineage>
</organism>
<keyword evidence="5" id="KW-0539">Nucleus</keyword>
<proteinExistence type="inferred from homology"/>
<dbReference type="InterPro" id="IPR005576">
    <property type="entry name" value="Rpb7-like_N"/>
</dbReference>
<evidence type="ECO:0000256" key="1">
    <source>
        <dbReference type="ARBA" id="ARBA00004123"/>
    </source>
</evidence>
<feature type="region of interest" description="Disordered" evidence="6">
    <location>
        <begin position="138"/>
        <end position="182"/>
    </location>
</feature>
<evidence type="ECO:0008006" key="11">
    <source>
        <dbReference type="Google" id="ProtNLM"/>
    </source>
</evidence>
<dbReference type="InterPro" id="IPR013238">
    <property type="entry name" value="RNA_pol_III_Rbc25"/>
</dbReference>
<dbReference type="Proteomes" id="UP001516023">
    <property type="component" value="Unassembled WGS sequence"/>
</dbReference>
<keyword evidence="4" id="KW-0804">Transcription</keyword>
<dbReference type="PANTHER" id="PTHR12709:SF1">
    <property type="entry name" value="DNA-DIRECTED RNA POLYMERASE III SUBUNIT RPC8"/>
    <property type="match status" value="1"/>
</dbReference>
<dbReference type="GO" id="GO:0000428">
    <property type="term" value="C:DNA-directed RNA polymerase complex"/>
    <property type="evidence" value="ECO:0007669"/>
    <property type="project" value="UniProtKB-KW"/>
</dbReference>
<evidence type="ECO:0000313" key="9">
    <source>
        <dbReference type="EMBL" id="KAL3794660.1"/>
    </source>
</evidence>
<dbReference type="SUPFAM" id="SSF88798">
    <property type="entry name" value="N-terminal, heterodimerisation domain of RBP7 (RpoE)"/>
    <property type="match status" value="1"/>
</dbReference>
<dbReference type="InterPro" id="IPR012340">
    <property type="entry name" value="NA-bd_OB-fold"/>
</dbReference>
<evidence type="ECO:0000256" key="6">
    <source>
        <dbReference type="SAM" id="MobiDB-lite"/>
    </source>
</evidence>
<protein>
    <recommendedName>
        <fullName evidence="11">RNA polymerase III subunit Rpc25 domain-containing protein</fullName>
    </recommendedName>
</protein>
<dbReference type="AlphaFoldDB" id="A0ABD3Q3A8"/>
<reference evidence="9 10" key="1">
    <citation type="journal article" date="2020" name="G3 (Bethesda)">
        <title>Improved Reference Genome for Cyclotella cryptica CCMP332, a Model for Cell Wall Morphogenesis, Salinity Adaptation, and Lipid Production in Diatoms (Bacillariophyta).</title>
        <authorList>
            <person name="Roberts W.R."/>
            <person name="Downey K.M."/>
            <person name="Ruck E.C."/>
            <person name="Traller J.C."/>
            <person name="Alverson A.J."/>
        </authorList>
    </citation>
    <scope>NUCLEOTIDE SEQUENCE [LARGE SCALE GENOMIC DNA]</scope>
    <source>
        <strain evidence="9 10">CCMP332</strain>
    </source>
</reference>
<comment type="caution">
    <text evidence="9">The sequence shown here is derived from an EMBL/GenBank/DDBJ whole genome shotgun (WGS) entry which is preliminary data.</text>
</comment>
<feature type="compositionally biased region" description="Low complexity" evidence="6">
    <location>
        <begin position="233"/>
        <end position="249"/>
    </location>
</feature>
<feature type="region of interest" description="Disordered" evidence="6">
    <location>
        <begin position="233"/>
        <end position="278"/>
    </location>
</feature>
<feature type="compositionally biased region" description="Low complexity" evidence="6">
    <location>
        <begin position="266"/>
        <end position="275"/>
    </location>
</feature>
<dbReference type="Gene3D" id="2.40.50.140">
    <property type="entry name" value="Nucleic acid-binding proteins"/>
    <property type="match status" value="1"/>
</dbReference>
<sequence length="333" mass="36051">MFVLALLADTVRIPPPLLSQPTLTSIQTEIEKRYPNKIIIDVGLVLCPYGPPVKVGDGVLVPGDGGAHHQVLFQCVVFRPFVEEVLVGTVTECNEEGVCVNVGGFFDQVFIPAYWMLNPSHFDETACVWVWTPSYDDASGQEGEDDANNDSADVDENNNDNDENDAEEAESSQKQQQPSEENRFEIEIGAEIRFKVKSVNFTRITTTMKGVQATTTTTTASTGTFGFNGASAPSTAASAVTENNGNNNNDETLPPDGVGVRRRSSSADLSDSANRPAPMQIVGSICEDGLGLTSWWEGSSGDGEEDEGQDGHGDEFEEQYDEEGDYNEDYGNP</sequence>
<accession>A0ABD3Q3A8</accession>
<evidence type="ECO:0000256" key="2">
    <source>
        <dbReference type="ARBA" id="ARBA00009307"/>
    </source>
</evidence>
<keyword evidence="10" id="KW-1185">Reference proteome</keyword>
<evidence type="ECO:0000256" key="3">
    <source>
        <dbReference type="ARBA" id="ARBA00022478"/>
    </source>
</evidence>
<gene>
    <name evidence="9" type="ORF">HJC23_010088</name>
</gene>
<feature type="compositionally biased region" description="Acidic residues" evidence="6">
    <location>
        <begin position="142"/>
        <end position="170"/>
    </location>
</feature>
<dbReference type="SUPFAM" id="SSF50249">
    <property type="entry name" value="Nucleic acid-binding proteins"/>
    <property type="match status" value="1"/>
</dbReference>
<evidence type="ECO:0000256" key="5">
    <source>
        <dbReference type="ARBA" id="ARBA00023242"/>
    </source>
</evidence>
<evidence type="ECO:0000259" key="7">
    <source>
        <dbReference type="Pfam" id="PF03876"/>
    </source>
</evidence>
<feature type="domain" description="RNA polymerase Rpb7-like N-terminal" evidence="7">
    <location>
        <begin position="9"/>
        <end position="65"/>
    </location>
</feature>
<name>A0ABD3Q3A8_9STRA</name>
<comment type="similarity">
    <text evidence="2">Belongs to the eukaryotic RPB7/RPC8 RNA polymerase subunit family.</text>
</comment>
<feature type="region of interest" description="Disordered" evidence="6">
    <location>
        <begin position="292"/>
        <end position="333"/>
    </location>
</feature>
<dbReference type="EMBL" id="JABMIG020000078">
    <property type="protein sequence ID" value="KAL3794660.1"/>
    <property type="molecule type" value="Genomic_DNA"/>
</dbReference>
<dbReference type="Gene3D" id="3.30.1490.120">
    <property type="entry name" value="RNA polymerase Rpb7-like, N-terminal domain"/>
    <property type="match status" value="1"/>
</dbReference>
<dbReference type="GO" id="GO:0005634">
    <property type="term" value="C:nucleus"/>
    <property type="evidence" value="ECO:0007669"/>
    <property type="project" value="UniProtKB-SubCell"/>
</dbReference>
<evidence type="ECO:0000259" key="8">
    <source>
        <dbReference type="Pfam" id="PF08292"/>
    </source>
</evidence>
<evidence type="ECO:0000256" key="4">
    <source>
        <dbReference type="ARBA" id="ARBA00023163"/>
    </source>
</evidence>
<evidence type="ECO:0000313" key="10">
    <source>
        <dbReference type="Proteomes" id="UP001516023"/>
    </source>
</evidence>
<comment type="subcellular location">
    <subcellularLocation>
        <location evidence="1">Nucleus</location>
    </subcellularLocation>
</comment>
<feature type="compositionally biased region" description="Acidic residues" evidence="6">
    <location>
        <begin position="315"/>
        <end position="333"/>
    </location>
</feature>